<feature type="signal peptide" evidence="2">
    <location>
        <begin position="1"/>
        <end position="21"/>
    </location>
</feature>
<name>A0A4R0YTM8_9GAMM</name>
<protein>
    <submittedName>
        <fullName evidence="3">Uncharacterized protein</fullName>
    </submittedName>
</protein>
<feature type="chain" id="PRO_5020850726" evidence="2">
    <location>
        <begin position="22"/>
        <end position="279"/>
    </location>
</feature>
<accession>A0A4R0YTM8</accession>
<dbReference type="RefSeq" id="WP_131151602.1">
    <property type="nucleotide sequence ID" value="NZ_SJTG01000004.1"/>
</dbReference>
<dbReference type="AlphaFoldDB" id="A0A4R0YTM8"/>
<proteinExistence type="predicted"/>
<reference evidence="3 4" key="1">
    <citation type="submission" date="2019-02" db="EMBL/GenBank/DDBJ databases">
        <title>Dyella amyloliquefaciens sp. nov., isolated from forest soil.</title>
        <authorList>
            <person name="Gao Z.-H."/>
            <person name="Qiu L.-H."/>
        </authorList>
    </citation>
    <scope>NUCLEOTIDE SEQUENCE [LARGE SCALE GENOMIC DNA]</scope>
    <source>
        <strain evidence="3 4">KACC 12747</strain>
    </source>
</reference>
<gene>
    <name evidence="3" type="ORF">EZM97_27940</name>
</gene>
<evidence type="ECO:0000256" key="2">
    <source>
        <dbReference type="SAM" id="SignalP"/>
    </source>
</evidence>
<evidence type="ECO:0000256" key="1">
    <source>
        <dbReference type="SAM" id="MobiDB-lite"/>
    </source>
</evidence>
<feature type="compositionally biased region" description="Low complexity" evidence="1">
    <location>
        <begin position="23"/>
        <end position="44"/>
    </location>
</feature>
<sequence>MKHAWLVVMAVGIAACSHQDAGETTQATPAPAEPVAAATAAAPDKAPPPAPLPVAVAPAATVAQAEPAPTAPPAPQPPPPDEAPAPPPARDQSMPSDQAQLAGAGEAALLPAQAPPGTPSSAKKPNKFAAMPYVAHPTATAATHLSATTAIQHAAAQPTHFAQLAAKFREPAAMSLPPGTQHTMSLRIGDVGISNLDSAMRVSFAMKSPDQAWTNQALDANDTREFGCGGLSADQLDMECLFWMQTGNKPAVYYRIKSNARYAIFWDDSQALWDLQAAH</sequence>
<comment type="caution">
    <text evidence="3">The sequence shown here is derived from an EMBL/GenBank/DDBJ whole genome shotgun (WGS) entry which is preliminary data.</text>
</comment>
<keyword evidence="2" id="KW-0732">Signal</keyword>
<organism evidence="3 4">
    <name type="scientific">Dyella soli</name>
    <dbReference type="NCBI Taxonomy" id="522319"/>
    <lineage>
        <taxon>Bacteria</taxon>
        <taxon>Pseudomonadati</taxon>
        <taxon>Pseudomonadota</taxon>
        <taxon>Gammaproteobacteria</taxon>
        <taxon>Lysobacterales</taxon>
        <taxon>Rhodanobacteraceae</taxon>
        <taxon>Dyella</taxon>
    </lineage>
</organism>
<dbReference type="EMBL" id="SJTG01000004">
    <property type="protein sequence ID" value="TCI08457.1"/>
    <property type="molecule type" value="Genomic_DNA"/>
</dbReference>
<evidence type="ECO:0000313" key="4">
    <source>
        <dbReference type="Proteomes" id="UP000291822"/>
    </source>
</evidence>
<keyword evidence="4" id="KW-1185">Reference proteome</keyword>
<evidence type="ECO:0000313" key="3">
    <source>
        <dbReference type="EMBL" id="TCI08457.1"/>
    </source>
</evidence>
<feature type="compositionally biased region" description="Pro residues" evidence="1">
    <location>
        <begin position="69"/>
        <end position="89"/>
    </location>
</feature>
<feature type="compositionally biased region" description="Low complexity" evidence="1">
    <location>
        <begin position="53"/>
        <end position="68"/>
    </location>
</feature>
<feature type="region of interest" description="Disordered" evidence="1">
    <location>
        <begin position="22"/>
        <end position="101"/>
    </location>
</feature>
<dbReference type="Proteomes" id="UP000291822">
    <property type="component" value="Unassembled WGS sequence"/>
</dbReference>
<dbReference type="PROSITE" id="PS51257">
    <property type="entry name" value="PROKAR_LIPOPROTEIN"/>
    <property type="match status" value="1"/>
</dbReference>